<dbReference type="EC" id="2.7.13.3" evidence="2"/>
<keyword evidence="5" id="KW-0418">Kinase</keyword>
<dbReference type="PROSITE" id="PS50110">
    <property type="entry name" value="RESPONSE_REGULATORY"/>
    <property type="match status" value="1"/>
</dbReference>
<sequence>MILERKLTFNLLLTIVSLVTLILLVSSWVMYTEIKSNRFDAAQNMLMHHVKDAGMDVGLEFKAKISAALTLTTDDTLTDALQESNQIYAALDSDQRQQKIKQLDQRWRASEVEEPFVQSYLSNSVAQALKNQEAAFPNVYGELFLTNRYGALVGSTAKLTTLAHGHKYWWKNAFKEGYGSIFLDDRGYDDSVGDYVVGVVVPVKKNGEVIGILKANVRVISALGELVVRHNALQESEILIARSQGKIVFREGLEPLSRELPPPLMDLLKVPNLESRQVKLNGVDYFVSQAPLKIDFLGNFVELGGTPSSIDHSQGNMGENWHIFALRSTDSVLSSWFDRQPKLIIGVFILVISTLLIGWWAARVISHQQSELRRHLDRYNQQLKHDVEVAINERKAAQEILQHQSKMAIMGEMIGLIAHQWRQPLNVLSIRIQKLRHSYLENKVDAAFIDEFIESTQRNIEYMSQTIDDFRSFFRTDRVKRPFELKQIIYEVLNLQGTLLKKHNIDVTIEGKPLHLVGLKNDIKQVFMNLFSNSKDAFIKQSVYHPRVWIRVTETGVSFEDNAGGVPETTLSKLFNAYFTTKPEGSGTGLGLHMCRQIVEEKMGGTIQASNTPNGLKIVMNFSTTAIFDSDEVDEPEESVDMNFSAPATEASLDGSVKQENSSAMLNVQELKKAKEQGVKSVLLVDDDEISRTILDEFLTANGYIVSNLENGQQALEILSHSEYLFDYVLMDIQMPVLDGIDATKKARHRGVSIPILGLSAYTDVEHQKAAKEAGMLGLVSKPINAEKLLVRLSEIDKNSDHT</sequence>
<feature type="modified residue" description="4-aspartylphosphate" evidence="6">
    <location>
        <position position="732"/>
    </location>
</feature>
<dbReference type="InterPro" id="IPR036890">
    <property type="entry name" value="HATPase_C_sf"/>
</dbReference>
<dbReference type="PRINTS" id="PR00344">
    <property type="entry name" value="BCTRLSENSOR"/>
</dbReference>
<keyword evidence="7" id="KW-1133">Transmembrane helix</keyword>
<dbReference type="InterPro" id="IPR001789">
    <property type="entry name" value="Sig_transdc_resp-reg_receiver"/>
</dbReference>
<dbReference type="SMART" id="SM00387">
    <property type="entry name" value="HATPase_c"/>
    <property type="match status" value="1"/>
</dbReference>
<name>A0ABS3Q625_9GAMM</name>
<dbReference type="InterPro" id="IPR011006">
    <property type="entry name" value="CheY-like_superfamily"/>
</dbReference>
<dbReference type="SUPFAM" id="SSF52172">
    <property type="entry name" value="CheY-like"/>
    <property type="match status" value="1"/>
</dbReference>
<dbReference type="CDD" id="cd00082">
    <property type="entry name" value="HisKA"/>
    <property type="match status" value="1"/>
</dbReference>
<protein>
    <recommendedName>
        <fullName evidence="2">histidine kinase</fullName>
        <ecNumber evidence="2">2.7.13.3</ecNumber>
    </recommendedName>
</protein>
<keyword evidence="4" id="KW-0808">Transferase</keyword>
<feature type="transmembrane region" description="Helical" evidence="7">
    <location>
        <begin position="12"/>
        <end position="31"/>
    </location>
</feature>
<dbReference type="Gene3D" id="3.30.565.10">
    <property type="entry name" value="Histidine kinase-like ATPase, C-terminal domain"/>
    <property type="match status" value="1"/>
</dbReference>
<evidence type="ECO:0000313" key="10">
    <source>
        <dbReference type="EMBL" id="MBO1927792.1"/>
    </source>
</evidence>
<comment type="caution">
    <text evidence="10">The sequence shown here is derived from an EMBL/GenBank/DDBJ whole genome shotgun (WGS) entry which is preliminary data.</text>
</comment>
<comment type="catalytic activity">
    <reaction evidence="1">
        <text>ATP + protein L-histidine = ADP + protein N-phospho-L-histidine.</text>
        <dbReference type="EC" id="2.7.13.3"/>
    </reaction>
</comment>
<evidence type="ECO:0000256" key="3">
    <source>
        <dbReference type="ARBA" id="ARBA00022553"/>
    </source>
</evidence>
<evidence type="ECO:0000256" key="6">
    <source>
        <dbReference type="PROSITE-ProRule" id="PRU00169"/>
    </source>
</evidence>
<organism evidence="10 11">
    <name type="scientific">Thiomicrorhabdus marina</name>
    <dbReference type="NCBI Taxonomy" id="2818442"/>
    <lineage>
        <taxon>Bacteria</taxon>
        <taxon>Pseudomonadati</taxon>
        <taxon>Pseudomonadota</taxon>
        <taxon>Gammaproteobacteria</taxon>
        <taxon>Thiotrichales</taxon>
        <taxon>Piscirickettsiaceae</taxon>
        <taxon>Thiomicrorhabdus</taxon>
    </lineage>
</organism>
<dbReference type="PANTHER" id="PTHR43047:SF72">
    <property type="entry name" value="OSMOSENSING HISTIDINE PROTEIN KINASE SLN1"/>
    <property type="match status" value="1"/>
</dbReference>
<keyword evidence="7" id="KW-0812">Transmembrane</keyword>
<dbReference type="InterPro" id="IPR003661">
    <property type="entry name" value="HisK_dim/P_dom"/>
</dbReference>
<dbReference type="RefSeq" id="WP_208150406.1">
    <property type="nucleotide sequence ID" value="NZ_JAGETV010000017.1"/>
</dbReference>
<dbReference type="PROSITE" id="PS50109">
    <property type="entry name" value="HIS_KIN"/>
    <property type="match status" value="1"/>
</dbReference>
<dbReference type="Pfam" id="PF02518">
    <property type="entry name" value="HATPase_c"/>
    <property type="match status" value="1"/>
</dbReference>
<reference evidence="10 11" key="1">
    <citation type="submission" date="2021-03" db="EMBL/GenBank/DDBJ databases">
        <title>Thiomicrorhabdus sp.nov.,novel sulfur-oxidizing bacteria isolated from coastal sediment.</title>
        <authorList>
            <person name="Liu X."/>
        </authorList>
    </citation>
    <scope>NUCLEOTIDE SEQUENCE [LARGE SCALE GENOMIC DNA]</scope>
    <source>
        <strain evidence="10 11">6S2-11</strain>
    </source>
</reference>
<dbReference type="SMART" id="SM00448">
    <property type="entry name" value="REC"/>
    <property type="match status" value="1"/>
</dbReference>
<evidence type="ECO:0000259" key="8">
    <source>
        <dbReference type="PROSITE" id="PS50109"/>
    </source>
</evidence>
<dbReference type="InterPro" id="IPR004358">
    <property type="entry name" value="Sig_transdc_His_kin-like_C"/>
</dbReference>
<feature type="domain" description="Histidine kinase" evidence="8">
    <location>
        <begin position="416"/>
        <end position="626"/>
    </location>
</feature>
<dbReference type="CDD" id="cd17546">
    <property type="entry name" value="REC_hyHK_CKI1_RcsC-like"/>
    <property type="match status" value="1"/>
</dbReference>
<dbReference type="InterPro" id="IPR036097">
    <property type="entry name" value="HisK_dim/P_sf"/>
</dbReference>
<dbReference type="EMBL" id="JAGETV010000017">
    <property type="protein sequence ID" value="MBO1927792.1"/>
    <property type="molecule type" value="Genomic_DNA"/>
</dbReference>
<dbReference type="Gene3D" id="1.10.287.130">
    <property type="match status" value="1"/>
</dbReference>
<dbReference type="InterPro" id="IPR003594">
    <property type="entry name" value="HATPase_dom"/>
</dbReference>
<proteinExistence type="predicted"/>
<accession>A0ABS3Q625</accession>
<evidence type="ECO:0000313" key="11">
    <source>
        <dbReference type="Proteomes" id="UP000664835"/>
    </source>
</evidence>
<keyword evidence="7" id="KW-0472">Membrane</keyword>
<keyword evidence="3 6" id="KW-0597">Phosphoprotein</keyword>
<evidence type="ECO:0000256" key="1">
    <source>
        <dbReference type="ARBA" id="ARBA00000085"/>
    </source>
</evidence>
<dbReference type="SUPFAM" id="SSF55874">
    <property type="entry name" value="ATPase domain of HSP90 chaperone/DNA topoisomerase II/histidine kinase"/>
    <property type="match status" value="1"/>
</dbReference>
<keyword evidence="11" id="KW-1185">Reference proteome</keyword>
<dbReference type="Pfam" id="PF00072">
    <property type="entry name" value="Response_reg"/>
    <property type="match status" value="1"/>
</dbReference>
<evidence type="ECO:0000256" key="2">
    <source>
        <dbReference type="ARBA" id="ARBA00012438"/>
    </source>
</evidence>
<dbReference type="SUPFAM" id="SSF47384">
    <property type="entry name" value="Homodimeric domain of signal transducing histidine kinase"/>
    <property type="match status" value="1"/>
</dbReference>
<evidence type="ECO:0000256" key="7">
    <source>
        <dbReference type="SAM" id="Phobius"/>
    </source>
</evidence>
<evidence type="ECO:0000256" key="4">
    <source>
        <dbReference type="ARBA" id="ARBA00022679"/>
    </source>
</evidence>
<evidence type="ECO:0000256" key="5">
    <source>
        <dbReference type="ARBA" id="ARBA00022777"/>
    </source>
</evidence>
<dbReference type="PANTHER" id="PTHR43047">
    <property type="entry name" value="TWO-COMPONENT HISTIDINE PROTEIN KINASE"/>
    <property type="match status" value="1"/>
</dbReference>
<dbReference type="Gene3D" id="3.40.50.2300">
    <property type="match status" value="1"/>
</dbReference>
<dbReference type="InterPro" id="IPR005467">
    <property type="entry name" value="His_kinase_dom"/>
</dbReference>
<gene>
    <name evidence="10" type="ORF">J3998_09405</name>
</gene>
<dbReference type="Proteomes" id="UP000664835">
    <property type="component" value="Unassembled WGS sequence"/>
</dbReference>
<feature type="domain" description="Response regulatory" evidence="9">
    <location>
        <begin position="681"/>
        <end position="797"/>
    </location>
</feature>
<evidence type="ECO:0000259" key="9">
    <source>
        <dbReference type="PROSITE" id="PS50110"/>
    </source>
</evidence>